<sequence length="173" mass="19307">MLQMLVRYSAWANQELFDKLDALDAVQWEAELLIARRLIGHLHVVSRIFAGHLQGETHGFTSTNFETALPLGQLREAVAATDQWYIDYVDALSAEARIEPVAFTFTDGDRGSMTREEMLVHVSLHAGYHRGEIGRLLTQASVTPPWDTLAVYLHQNEPARRDKGFSQDGSGAG</sequence>
<comment type="caution">
    <text evidence="4">The sequence shown here is derived from an EMBL/GenBank/DDBJ whole genome shotgun (WGS) entry which is preliminary data.</text>
</comment>
<dbReference type="PANTHER" id="PTHR37302:SF1">
    <property type="entry name" value="PROTEIN DINB"/>
    <property type="match status" value="1"/>
</dbReference>
<evidence type="ECO:0000256" key="3">
    <source>
        <dbReference type="PIRSR" id="PIRSR607837-1"/>
    </source>
</evidence>
<dbReference type="SUPFAM" id="SSF109854">
    <property type="entry name" value="DinB/YfiT-like putative metalloenzymes"/>
    <property type="match status" value="1"/>
</dbReference>
<dbReference type="GO" id="GO:0046872">
    <property type="term" value="F:metal ion binding"/>
    <property type="evidence" value="ECO:0007669"/>
    <property type="project" value="UniProtKB-KW"/>
</dbReference>
<dbReference type="Proteomes" id="UP000527324">
    <property type="component" value="Unassembled WGS sequence"/>
</dbReference>
<accession>A0A7W9C801</accession>
<dbReference type="RefSeq" id="WP_197273304.1">
    <property type="nucleotide sequence ID" value="NZ_CAJFZS010000001.1"/>
</dbReference>
<dbReference type="GeneID" id="88838999"/>
<organism evidence="4 5">
    <name type="scientific">Brevundimonas aurantiaca</name>
    <dbReference type="NCBI Taxonomy" id="74316"/>
    <lineage>
        <taxon>Bacteria</taxon>
        <taxon>Pseudomonadati</taxon>
        <taxon>Pseudomonadota</taxon>
        <taxon>Alphaproteobacteria</taxon>
        <taxon>Caulobacterales</taxon>
        <taxon>Caulobacteraceae</taxon>
        <taxon>Brevundimonas</taxon>
    </lineage>
</organism>
<dbReference type="Gene3D" id="1.20.120.450">
    <property type="entry name" value="dinb family like domain"/>
    <property type="match status" value="1"/>
</dbReference>
<evidence type="ECO:0000256" key="2">
    <source>
        <dbReference type="ARBA" id="ARBA00022723"/>
    </source>
</evidence>
<name>A0A7W9C801_9CAUL</name>
<evidence type="ECO:0000256" key="1">
    <source>
        <dbReference type="ARBA" id="ARBA00008635"/>
    </source>
</evidence>
<feature type="binding site" evidence="3">
    <location>
        <position position="125"/>
    </location>
    <ligand>
        <name>a divalent metal cation</name>
        <dbReference type="ChEBI" id="CHEBI:60240"/>
    </ligand>
</feature>
<gene>
    <name evidence="4" type="ORF">GGQ93_002363</name>
</gene>
<dbReference type="EMBL" id="JACHOQ010000005">
    <property type="protein sequence ID" value="MBB5740644.1"/>
    <property type="molecule type" value="Genomic_DNA"/>
</dbReference>
<comment type="similarity">
    <text evidence="1">Belongs to the DinB family.</text>
</comment>
<protein>
    <submittedName>
        <fullName evidence="4">Putative damage-inducible protein DinB</fullName>
    </submittedName>
</protein>
<feature type="binding site" evidence="3">
    <location>
        <position position="41"/>
    </location>
    <ligand>
        <name>a divalent metal cation</name>
        <dbReference type="ChEBI" id="CHEBI:60240"/>
    </ligand>
</feature>
<proteinExistence type="inferred from homology"/>
<keyword evidence="5" id="KW-1185">Reference proteome</keyword>
<evidence type="ECO:0000313" key="5">
    <source>
        <dbReference type="Proteomes" id="UP000527324"/>
    </source>
</evidence>
<dbReference type="PANTHER" id="PTHR37302">
    <property type="entry name" value="SLR1116 PROTEIN"/>
    <property type="match status" value="1"/>
</dbReference>
<dbReference type="InterPro" id="IPR007837">
    <property type="entry name" value="DinB"/>
</dbReference>
<dbReference type="AlphaFoldDB" id="A0A7W9C801"/>
<dbReference type="InterPro" id="IPR034660">
    <property type="entry name" value="DinB/YfiT-like"/>
</dbReference>
<feature type="binding site" evidence="3">
    <location>
        <position position="129"/>
    </location>
    <ligand>
        <name>a divalent metal cation</name>
        <dbReference type="ChEBI" id="CHEBI:60240"/>
    </ligand>
</feature>
<evidence type="ECO:0000313" key="4">
    <source>
        <dbReference type="EMBL" id="MBB5740644.1"/>
    </source>
</evidence>
<dbReference type="Pfam" id="PF05163">
    <property type="entry name" value="DinB"/>
    <property type="match status" value="1"/>
</dbReference>
<reference evidence="4 5" key="1">
    <citation type="submission" date="2020-08" db="EMBL/GenBank/DDBJ databases">
        <title>Genomic Encyclopedia of Type Strains, Phase IV (KMG-IV): sequencing the most valuable type-strain genomes for metagenomic binning, comparative biology and taxonomic classification.</title>
        <authorList>
            <person name="Goeker M."/>
        </authorList>
    </citation>
    <scope>NUCLEOTIDE SEQUENCE [LARGE SCALE GENOMIC DNA]</scope>
    <source>
        <strain evidence="4 5">DSM 4731</strain>
    </source>
</reference>
<keyword evidence="2 3" id="KW-0479">Metal-binding</keyword>